<reference evidence="1 2" key="1">
    <citation type="submission" date="2019-02" db="EMBL/GenBank/DDBJ databases">
        <authorList>
            <person name="Goldberg S.R."/>
            <person name="Haltli B.A."/>
            <person name="Correa H."/>
            <person name="Russell K.G."/>
        </authorList>
    </citation>
    <scope>NUCLEOTIDE SEQUENCE [LARGE SCALE GENOMIC DNA]</scope>
    <source>
        <strain evidence="1 2">JCM 16186</strain>
    </source>
</reference>
<proteinExistence type="predicted"/>
<gene>
    <name evidence="1" type="ORF">E1163_11320</name>
</gene>
<accession>A0ABW9RQH3</accession>
<protein>
    <submittedName>
        <fullName evidence="1">Uncharacterized protein</fullName>
    </submittedName>
</protein>
<dbReference type="RefSeq" id="WP_155171733.1">
    <property type="nucleotide sequence ID" value="NZ_BAAAFL010000068.1"/>
</dbReference>
<evidence type="ECO:0000313" key="2">
    <source>
        <dbReference type="Proteomes" id="UP000798808"/>
    </source>
</evidence>
<dbReference type="EMBL" id="SMLW01000522">
    <property type="protein sequence ID" value="MTI25534.1"/>
    <property type="molecule type" value="Genomic_DNA"/>
</dbReference>
<comment type="caution">
    <text evidence="1">The sequence shown here is derived from an EMBL/GenBank/DDBJ whole genome shotgun (WGS) entry which is preliminary data.</text>
</comment>
<dbReference type="Proteomes" id="UP000798808">
    <property type="component" value="Unassembled WGS sequence"/>
</dbReference>
<keyword evidence="2" id="KW-1185">Reference proteome</keyword>
<organism evidence="1 2">
    <name type="scientific">Fulvivirga kasyanovii</name>
    <dbReference type="NCBI Taxonomy" id="396812"/>
    <lineage>
        <taxon>Bacteria</taxon>
        <taxon>Pseudomonadati</taxon>
        <taxon>Bacteroidota</taxon>
        <taxon>Cytophagia</taxon>
        <taxon>Cytophagales</taxon>
        <taxon>Fulvivirgaceae</taxon>
        <taxon>Fulvivirga</taxon>
    </lineage>
</organism>
<evidence type="ECO:0000313" key="1">
    <source>
        <dbReference type="EMBL" id="MTI25534.1"/>
    </source>
</evidence>
<sequence length="62" mass="7358">MESEILYSINESTTTYDPSVPCIITRHKGFVTDKEFRPWMDNAWELFIEKKEEKGEMGWIAE</sequence>
<name>A0ABW9RQH3_9BACT</name>